<sequence length="147" mass="16766">MPTHRCMKLLKENFLELFIRHFQVFACGLAMGAKRTGAWNAALFLVLKNTTANQGLMTRLRDGDIQDIIGAKKVVVLALAAQGYDTEFKSKQSFPTIWYFYTKGFYIFASVTHRYISVVKVHVPGCFHTFLVLDASDVCQPRRREPD</sequence>
<dbReference type="AlphaFoldDB" id="C7ZE94"/>
<proteinExistence type="predicted"/>
<evidence type="ECO:0000313" key="2">
    <source>
        <dbReference type="Proteomes" id="UP000005206"/>
    </source>
</evidence>
<dbReference type="VEuPathDB" id="FungiDB:NECHADRAFT_87548"/>
<dbReference type="GeneID" id="9669324"/>
<evidence type="ECO:0000313" key="1">
    <source>
        <dbReference type="EMBL" id="EEU37622.1"/>
    </source>
</evidence>
<dbReference type="EMBL" id="GG698921">
    <property type="protein sequence ID" value="EEU37622.1"/>
    <property type="molecule type" value="Genomic_DNA"/>
</dbReference>
<dbReference type="KEGG" id="nhe:NECHADRAFT_87548"/>
<name>C7ZE94_FUSV7</name>
<reference evidence="1 2" key="1">
    <citation type="journal article" date="2009" name="PLoS Genet.">
        <title>The genome of Nectria haematococca: contribution of supernumerary chromosomes to gene expansion.</title>
        <authorList>
            <person name="Coleman J.J."/>
            <person name="Rounsley S.D."/>
            <person name="Rodriguez-Carres M."/>
            <person name="Kuo A."/>
            <person name="Wasmann C.C."/>
            <person name="Grimwood J."/>
            <person name="Schmutz J."/>
            <person name="Taga M."/>
            <person name="White G.J."/>
            <person name="Zhou S."/>
            <person name="Schwartz D.C."/>
            <person name="Freitag M."/>
            <person name="Ma L.J."/>
            <person name="Danchin E.G."/>
            <person name="Henrissat B."/>
            <person name="Coutinho P.M."/>
            <person name="Nelson D.R."/>
            <person name="Straney D."/>
            <person name="Napoli C.A."/>
            <person name="Barker B.M."/>
            <person name="Gribskov M."/>
            <person name="Rep M."/>
            <person name="Kroken S."/>
            <person name="Molnar I."/>
            <person name="Rensing C."/>
            <person name="Kennell J.C."/>
            <person name="Zamora J."/>
            <person name="Farman M.L."/>
            <person name="Selker E.U."/>
            <person name="Salamov A."/>
            <person name="Shapiro H."/>
            <person name="Pangilinan J."/>
            <person name="Lindquist E."/>
            <person name="Lamers C."/>
            <person name="Grigoriev I.V."/>
            <person name="Geiser D.M."/>
            <person name="Covert S.F."/>
            <person name="Temporini E."/>
            <person name="Vanetten H.D."/>
        </authorList>
    </citation>
    <scope>NUCLEOTIDE SEQUENCE [LARGE SCALE GENOMIC DNA]</scope>
    <source>
        <strain evidence="2">ATCC MYA-4622 / CBS 123669 / FGSC 9596 / NRRL 45880 / 77-13-4</strain>
    </source>
</reference>
<protein>
    <submittedName>
        <fullName evidence="1">Uncharacterized protein</fullName>
    </submittedName>
</protein>
<gene>
    <name evidence="1" type="ORF">NECHADRAFT_87548</name>
</gene>
<dbReference type="RefSeq" id="XP_003043335.1">
    <property type="nucleotide sequence ID" value="XM_003043289.1"/>
</dbReference>
<dbReference type="InParanoid" id="C7ZE94"/>
<dbReference type="HOGENOM" id="CLU_1768589_0_0_1"/>
<dbReference type="Proteomes" id="UP000005206">
    <property type="component" value="Chromosome 12"/>
</dbReference>
<accession>C7ZE94</accession>
<organism evidence="1 2">
    <name type="scientific">Fusarium vanettenii (strain ATCC MYA-4622 / CBS 123669 / FGSC 9596 / NRRL 45880 / 77-13-4)</name>
    <name type="common">Fusarium solani subsp. pisi</name>
    <dbReference type="NCBI Taxonomy" id="660122"/>
    <lineage>
        <taxon>Eukaryota</taxon>
        <taxon>Fungi</taxon>
        <taxon>Dikarya</taxon>
        <taxon>Ascomycota</taxon>
        <taxon>Pezizomycotina</taxon>
        <taxon>Sordariomycetes</taxon>
        <taxon>Hypocreomycetidae</taxon>
        <taxon>Hypocreales</taxon>
        <taxon>Nectriaceae</taxon>
        <taxon>Fusarium</taxon>
        <taxon>Fusarium solani species complex</taxon>
        <taxon>Fusarium vanettenii</taxon>
    </lineage>
</organism>
<keyword evidence="2" id="KW-1185">Reference proteome</keyword>